<keyword evidence="4 13" id="KW-0853">WD repeat</keyword>
<comment type="subunit">
    <text evidence="12">Microtubule inner protein component of sperm flagellar doublet microtubules. Interacts with BRCA2. Interacts with the CCT chaperonin complex. Interacts with HSP70. Interacts with AK8. Interacts with CFAP45. Interacts with DNAI1. Interacts with IQDC.</text>
</comment>
<proteinExistence type="inferred from homology"/>
<dbReference type="PROSITE" id="PS50082">
    <property type="entry name" value="WD_REPEATS_2"/>
    <property type="match status" value="4"/>
</dbReference>
<dbReference type="InterPro" id="IPR015943">
    <property type="entry name" value="WD40/YVTN_repeat-like_dom_sf"/>
</dbReference>
<evidence type="ECO:0000256" key="10">
    <source>
        <dbReference type="ARBA" id="ARBA00029552"/>
    </source>
</evidence>
<dbReference type="PROSITE" id="PS50294">
    <property type="entry name" value="WD_REPEATS_REGION"/>
    <property type="match status" value="2"/>
</dbReference>
<sequence>MNIEELEIFGIIAFDGVIRNGLRLHPDEEHFVYPMGNKITIKHIKTSEQFFLTGHKNFVSALCISPSGQLIASGQINHHGFKVLMNVITDITPLCILYTYEMHKVRVEDVCFTESEQYLISLGGRDDGRIIIWDIENGTPLCGALAGSETSGNIIIIAPTNTCKTSFITGGDNNLKLWRISSKDRKLYGTDVKVGKIKRSINCLVIDENDENVYCGTTSGDIIKARLLNIDESEEGSKYPVMIGCYSKIPTRRRTRVAKTNGPNVEVYAGGTGDGTVELIEITKDARLNVNKMNKSLTIPAIITNEHNSLKNNILYCTVPYSECMCHATALCEIYEIELSSFQMRLIVTCHTNSIYDLAFPRNSSEIFATASKNDIRIWKLANQKELLRITVPNFACSSICFDSNGGSIISTWNDGTIKGFALNGGKLLFEINSAHTKCVSTVTITNDDDKLISGGCDGQNVYPLLKPRVRIWNAKSELRHLLQVLKEHRGPITSLHVSPDNKSLISSSTDGTCILWNLRNFTRKFMLSGNTMYMATCFTPSGIQILTCGTDGKIAYWETLDGSLVREIEGSITGTLNTINISHDGQHFLTGSDDSIVKLWEYRTATTIRLGLAHAAAITRCVFAPDDKFIATASADGSIMLWKYPFLKKTSITDDNKQHTLITDDNKQHTLQSLSTVSVTNNVSKYKTI</sequence>
<organism evidence="14 15">
    <name type="scientific">Frieseomelitta varia</name>
    <dbReference type="NCBI Taxonomy" id="561572"/>
    <lineage>
        <taxon>Eukaryota</taxon>
        <taxon>Metazoa</taxon>
        <taxon>Ecdysozoa</taxon>
        <taxon>Arthropoda</taxon>
        <taxon>Hexapoda</taxon>
        <taxon>Insecta</taxon>
        <taxon>Pterygota</taxon>
        <taxon>Neoptera</taxon>
        <taxon>Endopterygota</taxon>
        <taxon>Hymenoptera</taxon>
        <taxon>Apocrita</taxon>
        <taxon>Aculeata</taxon>
        <taxon>Apoidea</taxon>
        <taxon>Anthophila</taxon>
        <taxon>Apidae</taxon>
        <taxon>Frieseomelitta</taxon>
    </lineage>
</organism>
<dbReference type="InterPro" id="IPR019775">
    <property type="entry name" value="WD40_repeat_CS"/>
</dbReference>
<dbReference type="EMBL" id="WNWW01000851">
    <property type="protein sequence ID" value="KAF3421546.1"/>
    <property type="molecule type" value="Genomic_DNA"/>
</dbReference>
<dbReference type="Pfam" id="PF00400">
    <property type="entry name" value="WD40"/>
    <property type="match status" value="6"/>
</dbReference>
<evidence type="ECO:0000256" key="4">
    <source>
        <dbReference type="ARBA" id="ARBA00022574"/>
    </source>
</evidence>
<name>A0A833RQC7_9HYME</name>
<dbReference type="FunFam" id="2.130.10.10:FF:001320">
    <property type="entry name" value="Predicted protein"/>
    <property type="match status" value="1"/>
</dbReference>
<feature type="repeat" description="WD" evidence="13">
    <location>
        <begin position="348"/>
        <end position="389"/>
    </location>
</feature>
<keyword evidence="15" id="KW-1185">Reference proteome</keyword>
<dbReference type="GO" id="GO:0031514">
    <property type="term" value="C:motile cilium"/>
    <property type="evidence" value="ECO:0007669"/>
    <property type="project" value="UniProtKB-SubCell"/>
</dbReference>
<comment type="similarity">
    <text evidence="9">Belongs to the CFAP52 family.</text>
</comment>
<evidence type="ECO:0000256" key="11">
    <source>
        <dbReference type="ARBA" id="ARBA00046056"/>
    </source>
</evidence>
<comment type="caution">
    <text evidence="14">The sequence shown here is derived from an EMBL/GenBank/DDBJ whole genome shotgun (WGS) entry which is preliminary data.</text>
</comment>
<keyword evidence="8" id="KW-0966">Cell projection</keyword>
<evidence type="ECO:0000256" key="3">
    <source>
        <dbReference type="ARBA" id="ARBA00022490"/>
    </source>
</evidence>
<dbReference type="CDD" id="cd00200">
    <property type="entry name" value="WD40"/>
    <property type="match status" value="1"/>
</dbReference>
<evidence type="ECO:0000256" key="9">
    <source>
        <dbReference type="ARBA" id="ARBA00029456"/>
    </source>
</evidence>
<feature type="repeat" description="WD" evidence="13">
    <location>
        <begin position="612"/>
        <end position="644"/>
    </location>
</feature>
<dbReference type="PROSITE" id="PS00678">
    <property type="entry name" value="WD_REPEATS_1"/>
    <property type="match status" value="1"/>
</dbReference>
<dbReference type="Proteomes" id="UP000655588">
    <property type="component" value="Unassembled WGS sequence"/>
</dbReference>
<keyword evidence="7" id="KW-0969">Cilium</keyword>
<protein>
    <recommendedName>
        <fullName evidence="10">Cilia- and flagella-associated protein 52</fullName>
    </recommendedName>
</protein>
<feature type="repeat" description="WD" evidence="13">
    <location>
        <begin position="486"/>
        <end position="521"/>
    </location>
</feature>
<evidence type="ECO:0000256" key="13">
    <source>
        <dbReference type="PROSITE-ProRule" id="PRU00221"/>
    </source>
</evidence>
<dbReference type="AlphaFoldDB" id="A0A833RQC7"/>
<dbReference type="InterPro" id="IPR001680">
    <property type="entry name" value="WD40_rpt"/>
</dbReference>
<comment type="subcellular location">
    <subcellularLocation>
        <location evidence="1">Cell projection</location>
        <location evidence="1">Cilium</location>
        <location evidence="1">Flagellum</location>
    </subcellularLocation>
    <subcellularLocation>
        <location evidence="2">Cytoplasm</location>
    </subcellularLocation>
</comment>
<gene>
    <name evidence="14" type="ORF">E2986_01513</name>
</gene>
<dbReference type="SUPFAM" id="SSF50978">
    <property type="entry name" value="WD40 repeat-like"/>
    <property type="match status" value="2"/>
</dbReference>
<keyword evidence="6" id="KW-0282">Flagellum</keyword>
<evidence type="ECO:0000313" key="14">
    <source>
        <dbReference type="EMBL" id="KAF3421546.1"/>
    </source>
</evidence>
<evidence type="ECO:0000256" key="5">
    <source>
        <dbReference type="ARBA" id="ARBA00022737"/>
    </source>
</evidence>
<accession>A0A833RQC7</accession>
<dbReference type="GO" id="GO:0005930">
    <property type="term" value="C:axoneme"/>
    <property type="evidence" value="ECO:0007669"/>
    <property type="project" value="UniProtKB-ARBA"/>
</dbReference>
<evidence type="ECO:0000256" key="7">
    <source>
        <dbReference type="ARBA" id="ARBA00023069"/>
    </source>
</evidence>
<evidence type="ECO:0000256" key="1">
    <source>
        <dbReference type="ARBA" id="ARBA00004230"/>
    </source>
</evidence>
<evidence type="ECO:0000256" key="6">
    <source>
        <dbReference type="ARBA" id="ARBA00022846"/>
    </source>
</evidence>
<comment type="function">
    <text evidence="11">Microtubule inner protein (MIP) part of the dynein-decorated doublet microtubules (DMTs) in cilia axoneme. Important for proper ciliary and flagellar beating. May act in cooperation with CFAP45 and axonemal dynein subunit DNAH11. May play a role in cell growth and/or survival.</text>
</comment>
<dbReference type="PANTHER" id="PTHR13720:SF14">
    <property type="entry name" value="CILIA- AND FLAGELLA-ASSOCIATED PROTEIN 52"/>
    <property type="match status" value="1"/>
</dbReference>
<evidence type="ECO:0000256" key="2">
    <source>
        <dbReference type="ARBA" id="ARBA00004496"/>
    </source>
</evidence>
<dbReference type="SMART" id="SM00320">
    <property type="entry name" value="WD40"/>
    <property type="match status" value="9"/>
</dbReference>
<dbReference type="InterPro" id="IPR036322">
    <property type="entry name" value="WD40_repeat_dom_sf"/>
</dbReference>
<reference evidence="14" key="1">
    <citation type="submission" date="2019-11" db="EMBL/GenBank/DDBJ databases">
        <title>The nuclear and mitochondrial genomes of Frieseomelitta varia - a highly eusocial stingless bee (Meliponini) with a permanently sterile worker caste.</title>
        <authorList>
            <person name="Freitas F.C.P."/>
            <person name="Lourenco A.P."/>
            <person name="Nunes F.M.F."/>
            <person name="Paschoal A.R."/>
            <person name="Abreu F.C.P."/>
            <person name="Barbin F.O."/>
            <person name="Bataglia L."/>
            <person name="Cardoso-Junior C.A.M."/>
            <person name="Cervoni M.S."/>
            <person name="Silva S.R."/>
            <person name="Dalarmi F."/>
            <person name="Del Lama M.A."/>
            <person name="Depintor T.S."/>
            <person name="Ferreira K.M."/>
            <person name="Goria P.S."/>
            <person name="Jaskot M.C."/>
            <person name="Lago D.C."/>
            <person name="Luna-Lucena D."/>
            <person name="Moda L.M."/>
            <person name="Nascimento L."/>
            <person name="Pedrino M."/>
            <person name="Rabico F.O."/>
            <person name="Sanches F.C."/>
            <person name="Santos D.E."/>
            <person name="Santos C.G."/>
            <person name="Vieira J."/>
            <person name="Lopes T.F."/>
            <person name="Barchuk A.R."/>
            <person name="Hartfelder K."/>
            <person name="Simoes Z.L.P."/>
            <person name="Bitondi M.M.G."/>
            <person name="Pinheiro D.G."/>
        </authorList>
    </citation>
    <scope>NUCLEOTIDE SEQUENCE</scope>
    <source>
        <strain evidence="14">USP_RPSP 00005682</strain>
        <tissue evidence="14">Whole individual</tissue>
    </source>
</reference>
<keyword evidence="5" id="KW-0677">Repeat</keyword>
<evidence type="ECO:0000256" key="8">
    <source>
        <dbReference type="ARBA" id="ARBA00023273"/>
    </source>
</evidence>
<evidence type="ECO:0000313" key="15">
    <source>
        <dbReference type="Proteomes" id="UP000655588"/>
    </source>
</evidence>
<dbReference type="InterPro" id="IPR050630">
    <property type="entry name" value="WD_repeat_EMAP"/>
</dbReference>
<feature type="repeat" description="WD" evidence="13">
    <location>
        <begin position="577"/>
        <end position="611"/>
    </location>
</feature>
<keyword evidence="3" id="KW-0963">Cytoplasm</keyword>
<dbReference type="Gene3D" id="2.130.10.10">
    <property type="entry name" value="YVTN repeat-like/Quinoprotein amine dehydrogenase"/>
    <property type="match status" value="3"/>
</dbReference>
<evidence type="ECO:0000256" key="12">
    <source>
        <dbReference type="ARBA" id="ARBA00047117"/>
    </source>
</evidence>
<dbReference type="PANTHER" id="PTHR13720">
    <property type="entry name" value="WD-40 REPEAT PROTEIN"/>
    <property type="match status" value="1"/>
</dbReference>